<dbReference type="EMBL" id="JACIJE010000006">
    <property type="protein sequence ID" value="MBB5690235.1"/>
    <property type="molecule type" value="Genomic_DNA"/>
</dbReference>
<dbReference type="Gene3D" id="3.40.190.10">
    <property type="entry name" value="Periplasmic binding protein-like II"/>
    <property type="match status" value="2"/>
</dbReference>
<keyword evidence="3" id="KW-1185">Reference proteome</keyword>
<dbReference type="SUPFAM" id="SSF53850">
    <property type="entry name" value="Periplasmic binding protein-like II"/>
    <property type="match status" value="1"/>
</dbReference>
<dbReference type="Proteomes" id="UP000562254">
    <property type="component" value="Unassembled WGS sequence"/>
</dbReference>
<evidence type="ECO:0000313" key="2">
    <source>
        <dbReference type="EMBL" id="MBB5690235.1"/>
    </source>
</evidence>
<keyword evidence="1" id="KW-0732">Signal</keyword>
<evidence type="ECO:0000256" key="1">
    <source>
        <dbReference type="SAM" id="SignalP"/>
    </source>
</evidence>
<sequence>MIRLSRRRLALAGAATVLAAPAFAQQRQARSYVLTTATTGGVFYPVGVAIATLTKVRLQASQGLDLSAISSAGSSENVKLLRENQAQFAILTGLVAQFARQGSGPFQQDGPQNNLRGLLPLWWNYDQFVVDRRLAPTGRIGDLANLYGRKYSMGARGSGLETHHRWLFPNLGLQTDRFDLVYLGYGPTAEALQNGTIQGGNFQAGLPTGSLTQLMASAGDRMRFLEFNEEDVAKANGGGSLLFLGTIPANTYPNQPQPWKTARLSNYLACNAAVPEQDVYLIVKTIFENLPFLNNIHAATREIDLQDAASGGPLPLHPGAIRYYRERGLTIPPAMIPG</sequence>
<dbReference type="Pfam" id="PF16868">
    <property type="entry name" value="NMT1_3"/>
    <property type="match status" value="1"/>
</dbReference>
<comment type="caution">
    <text evidence="2">The sequence shown here is derived from an EMBL/GenBank/DDBJ whole genome shotgun (WGS) entry which is preliminary data.</text>
</comment>
<dbReference type="NCBIfam" id="TIGR02122">
    <property type="entry name" value="TRAP_TAXI"/>
    <property type="match status" value="1"/>
</dbReference>
<accession>A0A840XNT9</accession>
<dbReference type="InterPro" id="IPR011852">
    <property type="entry name" value="TRAP_TAXI"/>
</dbReference>
<gene>
    <name evidence="2" type="ORF">FHS88_002368</name>
</gene>
<dbReference type="PANTHER" id="PTHR42941">
    <property type="entry name" value="SLL1037 PROTEIN"/>
    <property type="match status" value="1"/>
</dbReference>
<reference evidence="2 3" key="1">
    <citation type="submission" date="2020-08" db="EMBL/GenBank/DDBJ databases">
        <title>Genomic Encyclopedia of Type Strains, Phase IV (KMG-IV): sequencing the most valuable type-strain genomes for metagenomic binning, comparative biology and taxonomic classification.</title>
        <authorList>
            <person name="Goeker M."/>
        </authorList>
    </citation>
    <scope>NUCLEOTIDE SEQUENCE [LARGE SCALE GENOMIC DNA]</scope>
    <source>
        <strain evidence="2 3">DSM 25895</strain>
    </source>
</reference>
<proteinExistence type="predicted"/>
<feature type="signal peptide" evidence="1">
    <location>
        <begin position="1"/>
        <end position="24"/>
    </location>
</feature>
<dbReference type="AlphaFoldDB" id="A0A840XNT9"/>
<evidence type="ECO:0008006" key="4">
    <source>
        <dbReference type="Google" id="ProtNLM"/>
    </source>
</evidence>
<evidence type="ECO:0000313" key="3">
    <source>
        <dbReference type="Proteomes" id="UP000562254"/>
    </source>
</evidence>
<dbReference type="PANTHER" id="PTHR42941:SF1">
    <property type="entry name" value="SLL1037 PROTEIN"/>
    <property type="match status" value="1"/>
</dbReference>
<name>A0A840XNT9_9PROT</name>
<feature type="chain" id="PRO_5032803866" description="TAXI family TRAP transporter solute-binding subunit" evidence="1">
    <location>
        <begin position="25"/>
        <end position="338"/>
    </location>
</feature>
<protein>
    <recommendedName>
        <fullName evidence="4">TAXI family TRAP transporter solute-binding subunit</fullName>
    </recommendedName>
</protein>
<organism evidence="2 3">
    <name type="scientific">Neoroseomonas alkaliterrae</name>
    <dbReference type="NCBI Taxonomy" id="1452450"/>
    <lineage>
        <taxon>Bacteria</taxon>
        <taxon>Pseudomonadati</taxon>
        <taxon>Pseudomonadota</taxon>
        <taxon>Alphaproteobacteria</taxon>
        <taxon>Acetobacterales</taxon>
        <taxon>Acetobacteraceae</taxon>
        <taxon>Neoroseomonas</taxon>
    </lineage>
</organism>
<dbReference type="CDD" id="cd13520">
    <property type="entry name" value="PBP2_TAXI_TRAP"/>
    <property type="match status" value="1"/>
</dbReference>
<dbReference type="RefSeq" id="WP_184484821.1">
    <property type="nucleotide sequence ID" value="NZ_JAAEDJ010000184.1"/>
</dbReference>